<accession>A0A7K0C6R9</accession>
<evidence type="ECO:0000313" key="7">
    <source>
        <dbReference type="EMBL" id="MQY09150.1"/>
    </source>
</evidence>
<feature type="domain" description="Luciferase-like" evidence="6">
    <location>
        <begin position="24"/>
        <end position="250"/>
    </location>
</feature>
<sequence>MIGMRHDVGGPETTRRGSGLNTPRIGTVMWPMQSWPEAGELWRRAEDLGFDTAWVYDHTAWRGATPWYDAYTTLAAAAAVTSRVRLGTLVTSPNFRHPVPTAHAVKTIDHISGGRLTLGIGSGGTNRTSDGGIIGPDWSPRERAGRFAEWTELLDRLLRGPETTFEGAYYQARDVLTGPGCVQRPRVPFMIAATGPRGLRLAARLGAGWVANGGGPQSDDPAEAIRLQGEALDEACAAEGRDPAGMRRLLLTGFTGEPWLESPQAFADLAGRYAALGITDIAVHWPRPGTQWDADMKVFEAVAAEHAATGPATTEPTTTGHAAG</sequence>
<organism evidence="7 8">
    <name type="scientific">Actinomadura macrotermitis</name>
    <dbReference type="NCBI Taxonomy" id="2585200"/>
    <lineage>
        <taxon>Bacteria</taxon>
        <taxon>Bacillati</taxon>
        <taxon>Actinomycetota</taxon>
        <taxon>Actinomycetes</taxon>
        <taxon>Streptosporangiales</taxon>
        <taxon>Thermomonosporaceae</taxon>
        <taxon>Actinomadura</taxon>
    </lineage>
</organism>
<evidence type="ECO:0000256" key="2">
    <source>
        <dbReference type="ARBA" id="ARBA00022643"/>
    </source>
</evidence>
<dbReference type="EC" id="1.1.98.2" evidence="7"/>
<dbReference type="GO" id="GO:0052749">
    <property type="term" value="F:glucose-6-phosphate dehydrogenase (coenzyme F420) activity"/>
    <property type="evidence" value="ECO:0007669"/>
    <property type="project" value="UniProtKB-EC"/>
</dbReference>
<proteinExistence type="predicted"/>
<dbReference type="Gene3D" id="3.20.20.30">
    <property type="entry name" value="Luciferase-like domain"/>
    <property type="match status" value="1"/>
</dbReference>
<evidence type="ECO:0000259" key="6">
    <source>
        <dbReference type="Pfam" id="PF00296"/>
    </source>
</evidence>
<comment type="caution">
    <text evidence="7">The sequence shown here is derived from an EMBL/GenBank/DDBJ whole genome shotgun (WGS) entry which is preliminary data.</text>
</comment>
<dbReference type="Proteomes" id="UP000487268">
    <property type="component" value="Unassembled WGS sequence"/>
</dbReference>
<keyword evidence="1" id="KW-0285">Flavoprotein</keyword>
<evidence type="ECO:0000256" key="4">
    <source>
        <dbReference type="ARBA" id="ARBA00023033"/>
    </source>
</evidence>
<reference evidence="7 8" key="1">
    <citation type="submission" date="2019-10" db="EMBL/GenBank/DDBJ databases">
        <title>Actinomadura rubteroloni sp. nov. and Actinomadura macrotermitis sp. nov., isolated from the gut of fungus growing-termite Macrotermes natalensis.</title>
        <authorList>
            <person name="Benndorf R."/>
            <person name="Martin K."/>
            <person name="Kuefner M."/>
            <person name="De Beer W."/>
            <person name="Kaster A.-K."/>
            <person name="Vollmers J."/>
            <person name="Poulsen M."/>
            <person name="Beemelmanns C."/>
        </authorList>
    </citation>
    <scope>NUCLEOTIDE SEQUENCE [LARGE SCALE GENOMIC DNA]</scope>
    <source>
        <strain evidence="7 8">RB68</strain>
    </source>
</reference>
<dbReference type="InterPro" id="IPR050172">
    <property type="entry name" value="SsuD_RutA_monooxygenase"/>
</dbReference>
<feature type="compositionally biased region" description="Basic and acidic residues" evidence="5">
    <location>
        <begin position="1"/>
        <end position="15"/>
    </location>
</feature>
<dbReference type="PANTHER" id="PTHR42847">
    <property type="entry name" value="ALKANESULFONATE MONOOXYGENASE"/>
    <property type="match status" value="1"/>
</dbReference>
<dbReference type="InterPro" id="IPR011251">
    <property type="entry name" value="Luciferase-like_dom"/>
</dbReference>
<evidence type="ECO:0000313" key="8">
    <source>
        <dbReference type="Proteomes" id="UP000487268"/>
    </source>
</evidence>
<dbReference type="SUPFAM" id="SSF51679">
    <property type="entry name" value="Bacterial luciferase-like"/>
    <property type="match status" value="1"/>
</dbReference>
<dbReference type="EMBL" id="WEGH01000005">
    <property type="protein sequence ID" value="MQY09150.1"/>
    <property type="molecule type" value="Genomic_DNA"/>
</dbReference>
<protein>
    <submittedName>
        <fullName evidence="7">F420-dependent glucose-6-phosphate dehydrogenase</fullName>
        <ecNumber evidence="7">1.1.98.2</ecNumber>
    </submittedName>
</protein>
<dbReference type="PANTHER" id="PTHR42847:SF4">
    <property type="entry name" value="ALKANESULFONATE MONOOXYGENASE-RELATED"/>
    <property type="match status" value="1"/>
</dbReference>
<evidence type="ECO:0000256" key="1">
    <source>
        <dbReference type="ARBA" id="ARBA00022630"/>
    </source>
</evidence>
<dbReference type="Pfam" id="PF00296">
    <property type="entry name" value="Bac_luciferase"/>
    <property type="match status" value="1"/>
</dbReference>
<gene>
    <name evidence="7" type="primary">fgd_10</name>
    <name evidence="7" type="ORF">ACRB68_72620</name>
</gene>
<dbReference type="InterPro" id="IPR036661">
    <property type="entry name" value="Luciferase-like_sf"/>
</dbReference>
<keyword evidence="4" id="KW-0503">Monooxygenase</keyword>
<evidence type="ECO:0000256" key="3">
    <source>
        <dbReference type="ARBA" id="ARBA00023002"/>
    </source>
</evidence>
<feature type="region of interest" description="Disordered" evidence="5">
    <location>
        <begin position="1"/>
        <end position="23"/>
    </location>
</feature>
<keyword evidence="2" id="KW-0288">FMN</keyword>
<keyword evidence="8" id="KW-1185">Reference proteome</keyword>
<dbReference type="GO" id="GO:0008726">
    <property type="term" value="F:alkanesulfonate monooxygenase activity"/>
    <property type="evidence" value="ECO:0007669"/>
    <property type="project" value="TreeGrafter"/>
</dbReference>
<name>A0A7K0C6R9_9ACTN</name>
<evidence type="ECO:0000256" key="5">
    <source>
        <dbReference type="SAM" id="MobiDB-lite"/>
    </source>
</evidence>
<dbReference type="GO" id="GO:0046306">
    <property type="term" value="P:alkanesulfonate catabolic process"/>
    <property type="evidence" value="ECO:0007669"/>
    <property type="project" value="TreeGrafter"/>
</dbReference>
<dbReference type="AlphaFoldDB" id="A0A7K0C6R9"/>
<keyword evidence="3 7" id="KW-0560">Oxidoreductase</keyword>